<dbReference type="NCBIfam" id="TIGR01730">
    <property type="entry name" value="RND_mfp"/>
    <property type="match status" value="1"/>
</dbReference>
<gene>
    <name evidence="4" type="ORF">BC643_0697</name>
</gene>
<dbReference type="EMBL" id="RAPN01000001">
    <property type="protein sequence ID" value="RKD90360.1"/>
    <property type="molecule type" value="Genomic_DNA"/>
</dbReference>
<dbReference type="OrthoDB" id="9784685at2"/>
<feature type="chain" id="PRO_5019212560" evidence="2">
    <location>
        <begin position="21"/>
        <end position="360"/>
    </location>
</feature>
<dbReference type="RefSeq" id="WP_120271771.1">
    <property type="nucleotide sequence ID" value="NZ_RAPN01000001.1"/>
</dbReference>
<feature type="domain" description="Multidrug resistance protein MdtA-like barrel-sandwich hybrid" evidence="3">
    <location>
        <begin position="65"/>
        <end position="165"/>
    </location>
</feature>
<reference evidence="4 5" key="1">
    <citation type="submission" date="2018-09" db="EMBL/GenBank/DDBJ databases">
        <title>Genomic Encyclopedia of Archaeal and Bacterial Type Strains, Phase II (KMG-II): from individual species to whole genera.</title>
        <authorList>
            <person name="Goeker M."/>
        </authorList>
    </citation>
    <scope>NUCLEOTIDE SEQUENCE [LARGE SCALE GENOMIC DNA]</scope>
    <source>
        <strain evidence="4 5">DSM 27148</strain>
    </source>
</reference>
<evidence type="ECO:0000256" key="1">
    <source>
        <dbReference type="ARBA" id="ARBA00009477"/>
    </source>
</evidence>
<dbReference type="GO" id="GO:1990281">
    <property type="term" value="C:efflux pump complex"/>
    <property type="evidence" value="ECO:0007669"/>
    <property type="project" value="TreeGrafter"/>
</dbReference>
<evidence type="ECO:0000256" key="2">
    <source>
        <dbReference type="SAM" id="SignalP"/>
    </source>
</evidence>
<sequence length="360" mass="39409">MKRIAFRLALYSGLVVITMACQNTEKSVAPVRPVKVEKIESKAVDGEKLVLPASVNEFQETKLSFRVGGPLIKLNDVIGSYVQAGEVIAQIDPRDFKIAFDATESRYKLAKAEFERYKSLAEQGSVSKSVFDQTETSYKLAKNNYESAKNALEDTELKAPFSGYINGVFANNFEEVVPGAPIISLLDMSKYEVNAWISLKDAALINPETEFYCVVTKGGKEYRIPGRLKEIGNKTSVSKQALPITVVINAKKDIGLHAGMATYLEIGSRSAEPANDIYVSVSAVFTKDNQTRVWVYDEASNTVSSKEVTTGELKDNGVIEIKKGLAGNESIVTAGANYLFEGQKVKKLQAFSKSNVGNKL</sequence>
<dbReference type="GO" id="GO:0015562">
    <property type="term" value="F:efflux transmembrane transporter activity"/>
    <property type="evidence" value="ECO:0007669"/>
    <property type="project" value="TreeGrafter"/>
</dbReference>
<name>A0A419W4K3_9BACT</name>
<organism evidence="4 5">
    <name type="scientific">Mangrovibacterium diazotrophicum</name>
    <dbReference type="NCBI Taxonomy" id="1261403"/>
    <lineage>
        <taxon>Bacteria</taxon>
        <taxon>Pseudomonadati</taxon>
        <taxon>Bacteroidota</taxon>
        <taxon>Bacteroidia</taxon>
        <taxon>Marinilabiliales</taxon>
        <taxon>Prolixibacteraceae</taxon>
        <taxon>Mangrovibacterium</taxon>
    </lineage>
</organism>
<dbReference type="Gene3D" id="2.40.30.170">
    <property type="match status" value="1"/>
</dbReference>
<keyword evidence="2" id="KW-0732">Signal</keyword>
<proteinExistence type="inferred from homology"/>
<feature type="signal peptide" evidence="2">
    <location>
        <begin position="1"/>
        <end position="20"/>
    </location>
</feature>
<accession>A0A419W4K3</accession>
<dbReference type="SUPFAM" id="SSF111369">
    <property type="entry name" value="HlyD-like secretion proteins"/>
    <property type="match status" value="1"/>
</dbReference>
<dbReference type="InterPro" id="IPR006143">
    <property type="entry name" value="RND_pump_MFP"/>
</dbReference>
<dbReference type="Gene3D" id="1.10.287.470">
    <property type="entry name" value="Helix hairpin bin"/>
    <property type="match status" value="1"/>
</dbReference>
<dbReference type="PANTHER" id="PTHR30469">
    <property type="entry name" value="MULTIDRUG RESISTANCE PROTEIN MDTA"/>
    <property type="match status" value="1"/>
</dbReference>
<protein>
    <submittedName>
        <fullName evidence="4">RND family efflux transporter MFP subunit</fullName>
    </submittedName>
</protein>
<dbReference type="Proteomes" id="UP000283387">
    <property type="component" value="Unassembled WGS sequence"/>
</dbReference>
<dbReference type="PANTHER" id="PTHR30469:SF20">
    <property type="entry name" value="EFFLUX RND TRANSPORTER PERIPLASMIC ADAPTOR SUBUNIT"/>
    <property type="match status" value="1"/>
</dbReference>
<keyword evidence="5" id="KW-1185">Reference proteome</keyword>
<dbReference type="Gene3D" id="2.40.420.20">
    <property type="match status" value="1"/>
</dbReference>
<dbReference type="Gene3D" id="2.40.50.100">
    <property type="match status" value="1"/>
</dbReference>
<comment type="caution">
    <text evidence="4">The sequence shown here is derived from an EMBL/GenBank/DDBJ whole genome shotgun (WGS) entry which is preliminary data.</text>
</comment>
<dbReference type="InterPro" id="IPR058625">
    <property type="entry name" value="MdtA-like_BSH"/>
</dbReference>
<evidence type="ECO:0000313" key="5">
    <source>
        <dbReference type="Proteomes" id="UP000283387"/>
    </source>
</evidence>
<dbReference type="PROSITE" id="PS51257">
    <property type="entry name" value="PROKAR_LIPOPROTEIN"/>
    <property type="match status" value="1"/>
</dbReference>
<evidence type="ECO:0000259" key="3">
    <source>
        <dbReference type="Pfam" id="PF25917"/>
    </source>
</evidence>
<comment type="similarity">
    <text evidence="1">Belongs to the membrane fusion protein (MFP) (TC 8.A.1) family.</text>
</comment>
<dbReference type="Pfam" id="PF25917">
    <property type="entry name" value="BSH_RND"/>
    <property type="match status" value="1"/>
</dbReference>
<dbReference type="AlphaFoldDB" id="A0A419W4K3"/>
<evidence type="ECO:0000313" key="4">
    <source>
        <dbReference type="EMBL" id="RKD90360.1"/>
    </source>
</evidence>